<feature type="transmembrane region" description="Helical" evidence="4">
    <location>
        <begin position="12"/>
        <end position="33"/>
    </location>
</feature>
<feature type="transmembrane region" description="Helical" evidence="4">
    <location>
        <begin position="164"/>
        <end position="188"/>
    </location>
</feature>
<gene>
    <name evidence="6" type="ORF">JMJ55_26375</name>
</gene>
<dbReference type="Proteomes" id="UP000606490">
    <property type="component" value="Unassembled WGS sequence"/>
</dbReference>
<dbReference type="Gene3D" id="1.20.1250.20">
    <property type="entry name" value="MFS general substrate transporter like domains"/>
    <property type="match status" value="2"/>
</dbReference>
<feature type="transmembrane region" description="Helical" evidence="4">
    <location>
        <begin position="375"/>
        <end position="394"/>
    </location>
</feature>
<protein>
    <submittedName>
        <fullName evidence="6">MFS transporter</fullName>
    </submittedName>
</protein>
<evidence type="ECO:0000313" key="6">
    <source>
        <dbReference type="EMBL" id="MBL6458862.1"/>
    </source>
</evidence>
<comment type="caution">
    <text evidence="6">The sequence shown here is derived from an EMBL/GenBank/DDBJ whole genome shotgun (WGS) entry which is preliminary data.</text>
</comment>
<feature type="domain" description="Major facilitator superfamily (MFS) profile" evidence="5">
    <location>
        <begin position="219"/>
        <end position="423"/>
    </location>
</feature>
<feature type="transmembrane region" description="Helical" evidence="4">
    <location>
        <begin position="45"/>
        <end position="67"/>
    </location>
</feature>
<dbReference type="InterPro" id="IPR020846">
    <property type="entry name" value="MFS_dom"/>
</dbReference>
<keyword evidence="2 4" id="KW-1133">Transmembrane helix</keyword>
<feature type="transmembrane region" description="Helical" evidence="4">
    <location>
        <begin position="286"/>
        <end position="303"/>
    </location>
</feature>
<evidence type="ECO:0000313" key="7">
    <source>
        <dbReference type="Proteomes" id="UP000606490"/>
    </source>
</evidence>
<feature type="transmembrane region" description="Helical" evidence="4">
    <location>
        <begin position="74"/>
        <end position="94"/>
    </location>
</feature>
<dbReference type="InterPro" id="IPR011701">
    <property type="entry name" value="MFS"/>
</dbReference>
<evidence type="ECO:0000256" key="3">
    <source>
        <dbReference type="ARBA" id="ARBA00023136"/>
    </source>
</evidence>
<feature type="transmembrane region" description="Helical" evidence="4">
    <location>
        <begin position="309"/>
        <end position="335"/>
    </location>
</feature>
<dbReference type="EMBL" id="JAEUXJ010000021">
    <property type="protein sequence ID" value="MBL6458862.1"/>
    <property type="molecule type" value="Genomic_DNA"/>
</dbReference>
<dbReference type="PANTHER" id="PTHR23539:SF1">
    <property type="entry name" value="MAJOR FACILITATOR SUPERFAMILY (MFS) PROFILE DOMAIN-CONTAINING PROTEIN"/>
    <property type="match status" value="1"/>
</dbReference>
<organism evidence="6 7">
    <name type="scientific">Belnapia mucosa</name>
    <dbReference type="NCBI Taxonomy" id="2804532"/>
    <lineage>
        <taxon>Bacteria</taxon>
        <taxon>Pseudomonadati</taxon>
        <taxon>Pseudomonadota</taxon>
        <taxon>Alphaproteobacteria</taxon>
        <taxon>Acetobacterales</taxon>
        <taxon>Roseomonadaceae</taxon>
        <taxon>Belnapia</taxon>
    </lineage>
</organism>
<keyword evidence="1 4" id="KW-0812">Transmembrane</keyword>
<dbReference type="PANTHER" id="PTHR23539">
    <property type="entry name" value="MFS TRANSPORTER"/>
    <property type="match status" value="1"/>
</dbReference>
<dbReference type="RefSeq" id="WP_202828604.1">
    <property type="nucleotide sequence ID" value="NZ_JAEUXJ010000021.1"/>
</dbReference>
<dbReference type="Pfam" id="PF07690">
    <property type="entry name" value="MFS_1"/>
    <property type="match status" value="2"/>
</dbReference>
<accession>A0ABS1VB44</accession>
<keyword evidence="7" id="KW-1185">Reference proteome</keyword>
<feature type="transmembrane region" description="Helical" evidence="4">
    <location>
        <begin position="209"/>
        <end position="232"/>
    </location>
</feature>
<feature type="transmembrane region" description="Helical" evidence="4">
    <location>
        <begin position="347"/>
        <end position="369"/>
    </location>
</feature>
<proteinExistence type="predicted"/>
<evidence type="ECO:0000259" key="5">
    <source>
        <dbReference type="PROSITE" id="PS50850"/>
    </source>
</evidence>
<evidence type="ECO:0000256" key="2">
    <source>
        <dbReference type="ARBA" id="ARBA00022989"/>
    </source>
</evidence>
<reference evidence="6 7" key="1">
    <citation type="submission" date="2021-01" db="EMBL/GenBank/DDBJ databases">
        <title>Belnapia mucosa sp. nov. and Belnapia arida sp. nov., isolated from the Tabernas Desert (Almeria, Spain).</title>
        <authorList>
            <person name="Molina-Menor E."/>
            <person name="Vidal-Verdu A."/>
            <person name="Calonge A."/>
            <person name="Satari L."/>
            <person name="Pereto Magraner J."/>
            <person name="Porcar Miralles M."/>
        </authorList>
    </citation>
    <scope>NUCLEOTIDE SEQUENCE [LARGE SCALE GENOMIC DNA]</scope>
    <source>
        <strain evidence="6 7">T6</strain>
    </source>
</reference>
<feature type="transmembrane region" description="Helical" evidence="4">
    <location>
        <begin position="252"/>
        <end position="274"/>
    </location>
</feature>
<evidence type="ECO:0000256" key="1">
    <source>
        <dbReference type="ARBA" id="ARBA00022692"/>
    </source>
</evidence>
<name>A0ABS1VB44_9PROT</name>
<feature type="transmembrane region" description="Helical" evidence="4">
    <location>
        <begin position="140"/>
        <end position="158"/>
    </location>
</feature>
<dbReference type="SUPFAM" id="SSF103473">
    <property type="entry name" value="MFS general substrate transporter"/>
    <property type="match status" value="1"/>
</dbReference>
<dbReference type="InterPro" id="IPR036259">
    <property type="entry name" value="MFS_trans_sf"/>
</dbReference>
<evidence type="ECO:0000256" key="4">
    <source>
        <dbReference type="SAM" id="Phobius"/>
    </source>
</evidence>
<sequence>MRPPLPRAERALDLLNFVLADVRYGLGPFLIVYLMTEHAWDEAGIALAFSFGGVTGLVSQVAIGALVDTVRAKRALLIGALAVATAAAFAMVFAPRFWPVAAAGIAGALANSTVGTTMAAISLGIVGPARFAQRAARNEALFHAGSAAVNLAVLAAAPSFGIAVVFWILTAAAAVSAVVVLAIPARAIDHEVARGLPSDARELGYRPSSWGVLLTSQPLLVFAACGALFHLANASMLGLVVQRATRADPSNAIPLAAASMIAAQLAMVATATLAGARASVWGCRPFFLIAFAALALRGALYPLSNDFTWIVAVQLLDGVGVGVFGALFPVVVANLTRGSGHFNAAQGGVGTVHSVGGILSGLLASSVVVWAGYDAAFLTGAAIAALGGVLFWLLMPEPGAAGSSAKVSLTVTGGTIRHSEVAE</sequence>
<feature type="transmembrane region" description="Helical" evidence="4">
    <location>
        <begin position="100"/>
        <end position="128"/>
    </location>
</feature>
<keyword evidence="3 4" id="KW-0472">Membrane</keyword>
<dbReference type="PROSITE" id="PS50850">
    <property type="entry name" value="MFS"/>
    <property type="match status" value="1"/>
</dbReference>